<dbReference type="EMBL" id="BAAABL010000039">
    <property type="protein sequence ID" value="GAA0297439.1"/>
    <property type="molecule type" value="Genomic_DNA"/>
</dbReference>
<reference evidence="2 3" key="1">
    <citation type="journal article" date="2019" name="Int. J. Syst. Evol. Microbiol.">
        <title>The Global Catalogue of Microorganisms (GCM) 10K type strain sequencing project: providing services to taxonomists for standard genome sequencing and annotation.</title>
        <authorList>
            <consortium name="The Broad Institute Genomics Platform"/>
            <consortium name="The Broad Institute Genome Sequencing Center for Infectious Disease"/>
            <person name="Wu L."/>
            <person name="Ma J."/>
        </authorList>
    </citation>
    <scope>NUCLEOTIDE SEQUENCE [LARGE SCALE GENOMIC DNA]</scope>
    <source>
        <strain evidence="2 3">JCM 16330</strain>
    </source>
</reference>
<accession>A0AAV3S6K0</accession>
<evidence type="ECO:0000313" key="3">
    <source>
        <dbReference type="Proteomes" id="UP001500837"/>
    </source>
</evidence>
<protein>
    <recommendedName>
        <fullName evidence="4">Transporter</fullName>
    </recommendedName>
</protein>
<sequence>MATALSAAFVIHFVFAALWTGSVCYFAYAVLPLGRDGDLSASALESTTGKLTTISRVSAIVQLLTGGFMASPMGVATTTAYWSSTSGYLVAAMVVLWLALATLTEMGASTIRDGIAVDKVRSPARDASTRLRAASVVALLLLVDAGALAAGL</sequence>
<evidence type="ECO:0000256" key="1">
    <source>
        <dbReference type="SAM" id="Phobius"/>
    </source>
</evidence>
<dbReference type="AlphaFoldDB" id="A0AAV3S6K0"/>
<dbReference type="RefSeq" id="WP_211312541.1">
    <property type="nucleotide sequence ID" value="NZ_BAAABL010000039.1"/>
</dbReference>
<evidence type="ECO:0008006" key="4">
    <source>
        <dbReference type="Google" id="ProtNLM"/>
    </source>
</evidence>
<keyword evidence="1" id="KW-0812">Transmembrane</keyword>
<name>A0AAV3S6K0_9EURY</name>
<keyword evidence="1" id="KW-0472">Membrane</keyword>
<proteinExistence type="predicted"/>
<organism evidence="2 3">
    <name type="scientific">Halarchaeum salinum</name>
    <dbReference type="NCBI Taxonomy" id="489912"/>
    <lineage>
        <taxon>Archaea</taxon>
        <taxon>Methanobacteriati</taxon>
        <taxon>Methanobacteriota</taxon>
        <taxon>Stenosarchaea group</taxon>
        <taxon>Halobacteria</taxon>
        <taxon>Halobacteriales</taxon>
        <taxon>Halobacteriaceae</taxon>
    </lineage>
</organism>
<keyword evidence="3" id="KW-1185">Reference proteome</keyword>
<keyword evidence="1" id="KW-1133">Transmembrane helix</keyword>
<comment type="caution">
    <text evidence="2">The sequence shown here is derived from an EMBL/GenBank/DDBJ whole genome shotgun (WGS) entry which is preliminary data.</text>
</comment>
<gene>
    <name evidence="2" type="ORF">GCM10009066_09690</name>
</gene>
<dbReference type="Proteomes" id="UP001500837">
    <property type="component" value="Unassembled WGS sequence"/>
</dbReference>
<feature type="transmembrane region" description="Helical" evidence="1">
    <location>
        <begin position="6"/>
        <end position="31"/>
    </location>
</feature>
<feature type="transmembrane region" description="Helical" evidence="1">
    <location>
        <begin position="131"/>
        <end position="150"/>
    </location>
</feature>
<evidence type="ECO:0000313" key="2">
    <source>
        <dbReference type="EMBL" id="GAA0297439.1"/>
    </source>
</evidence>
<feature type="transmembrane region" description="Helical" evidence="1">
    <location>
        <begin position="88"/>
        <end position="111"/>
    </location>
</feature>